<dbReference type="EMBL" id="CAJVPD010000066">
    <property type="protein sequence ID" value="CAG8287206.1"/>
    <property type="molecule type" value="Genomic_DNA"/>
</dbReference>
<evidence type="ECO:0000259" key="3">
    <source>
        <dbReference type="Pfam" id="PF00561"/>
    </source>
</evidence>
<sequence length="287" mass="32494">MVDYVYINEAQLAYRLIGPENAPLIITLHGGRGFGDHKSDFKAYSSLSSSYRVLSFDFRGHGQSSRTEPFTFRQLVDDIEGIRQHFSGTDQPCIVCGGSFGGFLAQQYAITYPSKVSHLILRGTAPSYHRMCHGRVNEDTAIHTLEQRASKAPGLSIKFLKDKIFGRFESDLEFRLVMYAAAPLYSEQFDAEVALKHNIDTTFYAKSHNDLYAEPEKFFDYRYQLHLITAKTLILVGEWDWICPPEQSKDIASRVPGAHLEVIKNANHGVHLEKNVEVIALIKQHLP</sequence>
<dbReference type="GO" id="GO:0016020">
    <property type="term" value="C:membrane"/>
    <property type="evidence" value="ECO:0007669"/>
    <property type="project" value="TreeGrafter"/>
</dbReference>
<dbReference type="SUPFAM" id="SSF53474">
    <property type="entry name" value="alpha/beta-Hydrolases"/>
    <property type="match status" value="1"/>
</dbReference>
<organism evidence="4 5">
    <name type="scientific">Penicillium salamii</name>
    <dbReference type="NCBI Taxonomy" id="1612424"/>
    <lineage>
        <taxon>Eukaryota</taxon>
        <taxon>Fungi</taxon>
        <taxon>Dikarya</taxon>
        <taxon>Ascomycota</taxon>
        <taxon>Pezizomycotina</taxon>
        <taxon>Eurotiomycetes</taxon>
        <taxon>Eurotiomycetidae</taxon>
        <taxon>Eurotiales</taxon>
        <taxon>Aspergillaceae</taxon>
        <taxon>Penicillium</taxon>
    </lineage>
</organism>
<dbReference type="PRINTS" id="PR00793">
    <property type="entry name" value="PROAMNOPTASE"/>
</dbReference>
<dbReference type="Gene3D" id="3.40.50.1820">
    <property type="entry name" value="alpha/beta hydrolase"/>
    <property type="match status" value="1"/>
</dbReference>
<dbReference type="PRINTS" id="PR00111">
    <property type="entry name" value="ABHYDROLASE"/>
</dbReference>
<dbReference type="InterPro" id="IPR002410">
    <property type="entry name" value="Peptidase_S33"/>
</dbReference>
<dbReference type="GO" id="GO:0008233">
    <property type="term" value="F:peptidase activity"/>
    <property type="evidence" value="ECO:0007669"/>
    <property type="project" value="InterPro"/>
</dbReference>
<dbReference type="PANTHER" id="PTHR43798">
    <property type="entry name" value="MONOACYLGLYCEROL LIPASE"/>
    <property type="match status" value="1"/>
</dbReference>
<dbReference type="InterPro" id="IPR029058">
    <property type="entry name" value="AB_hydrolase_fold"/>
</dbReference>
<comment type="caution">
    <text evidence="4">The sequence shown here is derived from an EMBL/GenBank/DDBJ whole genome shotgun (WGS) entry which is preliminary data.</text>
</comment>
<reference evidence="4" key="1">
    <citation type="submission" date="2021-07" db="EMBL/GenBank/DDBJ databases">
        <authorList>
            <person name="Branca A.L. A."/>
        </authorList>
    </citation>
    <scope>NUCLEOTIDE SEQUENCE</scope>
</reference>
<evidence type="ECO:0000256" key="2">
    <source>
        <dbReference type="ARBA" id="ARBA00022801"/>
    </source>
</evidence>
<dbReference type="GO" id="GO:0006508">
    <property type="term" value="P:proteolysis"/>
    <property type="evidence" value="ECO:0007669"/>
    <property type="project" value="InterPro"/>
</dbReference>
<dbReference type="InterPro" id="IPR000073">
    <property type="entry name" value="AB_hydrolase_1"/>
</dbReference>
<keyword evidence="2" id="KW-0378">Hydrolase</keyword>
<dbReference type="GO" id="GO:0017000">
    <property type="term" value="P:antibiotic biosynthetic process"/>
    <property type="evidence" value="ECO:0007669"/>
    <property type="project" value="UniProtKB-ARBA"/>
</dbReference>
<name>A0A9W4IJB8_9EURO</name>
<feature type="domain" description="AB hydrolase-1" evidence="3">
    <location>
        <begin position="23"/>
        <end position="274"/>
    </location>
</feature>
<dbReference type="GO" id="GO:0072330">
    <property type="term" value="P:monocarboxylic acid biosynthetic process"/>
    <property type="evidence" value="ECO:0007669"/>
    <property type="project" value="UniProtKB-ARBA"/>
</dbReference>
<proteinExistence type="inferred from homology"/>
<dbReference type="PANTHER" id="PTHR43798:SF33">
    <property type="entry name" value="HYDROLASE, PUTATIVE (AFU_ORTHOLOGUE AFUA_2G14860)-RELATED"/>
    <property type="match status" value="1"/>
</dbReference>
<dbReference type="InterPro" id="IPR050266">
    <property type="entry name" value="AB_hydrolase_sf"/>
</dbReference>
<protein>
    <recommendedName>
        <fullName evidence="3">AB hydrolase-1 domain-containing protein</fullName>
    </recommendedName>
</protein>
<dbReference type="OrthoDB" id="823504at2759"/>
<comment type="similarity">
    <text evidence="1">Belongs to the peptidase S33 family.</text>
</comment>
<dbReference type="Pfam" id="PF00561">
    <property type="entry name" value="Abhydrolase_1"/>
    <property type="match status" value="1"/>
</dbReference>
<accession>A0A9W4IJB8</accession>
<dbReference type="AlphaFoldDB" id="A0A9W4IJB8"/>
<evidence type="ECO:0000313" key="5">
    <source>
        <dbReference type="Proteomes" id="UP001152592"/>
    </source>
</evidence>
<dbReference type="Proteomes" id="UP001152592">
    <property type="component" value="Unassembled WGS sequence"/>
</dbReference>
<evidence type="ECO:0000256" key="1">
    <source>
        <dbReference type="ARBA" id="ARBA00010088"/>
    </source>
</evidence>
<evidence type="ECO:0000313" key="4">
    <source>
        <dbReference type="EMBL" id="CAG8287206.1"/>
    </source>
</evidence>
<gene>
    <name evidence="4" type="ORF">PSALAMII_LOCUS1527</name>
</gene>